<evidence type="ECO:0000259" key="2">
    <source>
        <dbReference type="SMART" id="SM01017"/>
    </source>
</evidence>
<keyword evidence="4" id="KW-1185">Reference proteome</keyword>
<dbReference type="EMBL" id="JAACJO010000008">
    <property type="protein sequence ID" value="KAF5355180.1"/>
    <property type="molecule type" value="Genomic_DNA"/>
</dbReference>
<feature type="region of interest" description="Disordered" evidence="1">
    <location>
        <begin position="181"/>
        <end position="231"/>
    </location>
</feature>
<dbReference type="AlphaFoldDB" id="A0A8H5FZ90"/>
<dbReference type="PANTHER" id="PTHR11188">
    <property type="entry name" value="ARRESTIN DOMAIN CONTAINING PROTEIN"/>
    <property type="match status" value="1"/>
</dbReference>
<proteinExistence type="predicted"/>
<organism evidence="3 4">
    <name type="scientific">Leucocoprinus leucothites</name>
    <dbReference type="NCBI Taxonomy" id="201217"/>
    <lineage>
        <taxon>Eukaryota</taxon>
        <taxon>Fungi</taxon>
        <taxon>Dikarya</taxon>
        <taxon>Basidiomycota</taxon>
        <taxon>Agaricomycotina</taxon>
        <taxon>Agaricomycetes</taxon>
        <taxon>Agaricomycetidae</taxon>
        <taxon>Agaricales</taxon>
        <taxon>Agaricineae</taxon>
        <taxon>Agaricaceae</taxon>
        <taxon>Leucocoprinus</taxon>
    </lineage>
</organism>
<protein>
    <recommendedName>
        <fullName evidence="2">Arrestin C-terminal-like domain-containing protein</fullName>
    </recommendedName>
</protein>
<dbReference type="InterPro" id="IPR011022">
    <property type="entry name" value="Arrestin_C-like"/>
</dbReference>
<dbReference type="InterPro" id="IPR011021">
    <property type="entry name" value="Arrestin-like_N"/>
</dbReference>
<feature type="region of interest" description="Disordered" evidence="1">
    <location>
        <begin position="243"/>
        <end position="309"/>
    </location>
</feature>
<name>A0A8H5FZ90_9AGAR</name>
<feature type="compositionally biased region" description="Basic and acidic residues" evidence="1">
    <location>
        <begin position="334"/>
        <end position="343"/>
    </location>
</feature>
<feature type="compositionally biased region" description="Polar residues" evidence="1">
    <location>
        <begin position="247"/>
        <end position="274"/>
    </location>
</feature>
<dbReference type="SMART" id="SM01017">
    <property type="entry name" value="Arrestin_C"/>
    <property type="match status" value="1"/>
</dbReference>
<feature type="compositionally biased region" description="Polar residues" evidence="1">
    <location>
        <begin position="141"/>
        <end position="155"/>
    </location>
</feature>
<dbReference type="GO" id="GO:0031625">
    <property type="term" value="F:ubiquitin protein ligase binding"/>
    <property type="evidence" value="ECO:0007669"/>
    <property type="project" value="TreeGrafter"/>
</dbReference>
<feature type="region of interest" description="Disordered" evidence="1">
    <location>
        <begin position="729"/>
        <end position="756"/>
    </location>
</feature>
<feature type="compositionally biased region" description="Polar residues" evidence="1">
    <location>
        <begin position="366"/>
        <end position="378"/>
    </location>
</feature>
<dbReference type="InterPro" id="IPR014756">
    <property type="entry name" value="Ig_E-set"/>
</dbReference>
<evidence type="ECO:0000256" key="1">
    <source>
        <dbReference type="SAM" id="MobiDB-lite"/>
    </source>
</evidence>
<feature type="region of interest" description="Disordered" evidence="1">
    <location>
        <begin position="329"/>
        <end position="381"/>
    </location>
</feature>
<dbReference type="PANTHER" id="PTHR11188:SF17">
    <property type="entry name" value="FI21816P1"/>
    <property type="match status" value="1"/>
</dbReference>
<accession>A0A8H5FZ90</accession>
<gene>
    <name evidence="3" type="ORF">D9756_005473</name>
</gene>
<dbReference type="Proteomes" id="UP000559027">
    <property type="component" value="Unassembled WGS sequence"/>
</dbReference>
<evidence type="ECO:0000313" key="4">
    <source>
        <dbReference type="Proteomes" id="UP000559027"/>
    </source>
</evidence>
<dbReference type="Gene3D" id="2.60.40.640">
    <property type="match status" value="2"/>
</dbReference>
<feature type="region of interest" description="Disordered" evidence="1">
    <location>
        <begin position="134"/>
        <end position="163"/>
    </location>
</feature>
<dbReference type="GO" id="GO:0030674">
    <property type="term" value="F:protein-macromolecule adaptor activity"/>
    <property type="evidence" value="ECO:0007669"/>
    <property type="project" value="TreeGrafter"/>
</dbReference>
<dbReference type="Pfam" id="PF00339">
    <property type="entry name" value="Arrestin_N"/>
    <property type="match status" value="1"/>
</dbReference>
<feature type="compositionally biased region" description="Low complexity" evidence="1">
    <location>
        <begin position="214"/>
        <end position="230"/>
    </location>
</feature>
<dbReference type="SUPFAM" id="SSF81296">
    <property type="entry name" value="E set domains"/>
    <property type="match status" value="1"/>
</dbReference>
<dbReference type="GO" id="GO:0005886">
    <property type="term" value="C:plasma membrane"/>
    <property type="evidence" value="ECO:0007669"/>
    <property type="project" value="TreeGrafter"/>
</dbReference>
<dbReference type="GO" id="GO:0070086">
    <property type="term" value="P:ubiquitin-dependent endocytosis"/>
    <property type="evidence" value="ECO:0007669"/>
    <property type="project" value="TreeGrafter"/>
</dbReference>
<feature type="domain" description="Arrestin C-terminal-like" evidence="2">
    <location>
        <begin position="487"/>
        <end position="679"/>
    </location>
</feature>
<evidence type="ECO:0000313" key="3">
    <source>
        <dbReference type="EMBL" id="KAF5355180.1"/>
    </source>
</evidence>
<reference evidence="3 4" key="1">
    <citation type="journal article" date="2020" name="ISME J.">
        <title>Uncovering the hidden diversity of litter-decomposition mechanisms in mushroom-forming fungi.</title>
        <authorList>
            <person name="Floudas D."/>
            <person name="Bentzer J."/>
            <person name="Ahren D."/>
            <person name="Johansson T."/>
            <person name="Persson P."/>
            <person name="Tunlid A."/>
        </authorList>
    </citation>
    <scope>NUCLEOTIDE SEQUENCE [LARGE SCALE GENOMIC DNA]</scope>
    <source>
        <strain evidence="3 4">CBS 146.42</strain>
    </source>
</reference>
<feature type="compositionally biased region" description="Basic and acidic residues" evidence="1">
    <location>
        <begin position="729"/>
        <end position="738"/>
    </location>
</feature>
<dbReference type="InterPro" id="IPR014752">
    <property type="entry name" value="Arrestin-like_C"/>
</dbReference>
<dbReference type="InterPro" id="IPR050357">
    <property type="entry name" value="Arrestin_domain-protein"/>
</dbReference>
<dbReference type="Pfam" id="PF02752">
    <property type="entry name" value="Arrestin_C"/>
    <property type="match status" value="1"/>
</dbReference>
<dbReference type="OrthoDB" id="2238745at2759"/>
<comment type="caution">
    <text evidence="3">The sequence shown here is derived from an EMBL/GenBank/DDBJ whole genome shotgun (WGS) entry which is preliminary data.</text>
</comment>
<sequence length="810" mass="90590">MPQPLDEGLTLKSKNSLTIRLTESAVFLRSDGSIHSNVHAEDRSSVLRGLLILNLAKPTKISGIEIELIGKTETSWPEGIGARRVEVAEEHRFFRASTTFFEASKAHSRRAISVGPGIVARDYGLHQDDWEEQHHSPVLRSRTSTHQGGITSNRSSNEELPLERSRQLRHLSVDASHYHPHHISHHEDHLPHVPPYSAQPYPLSPATSSSGDTPSALSSSHSLSQDPSPAHSLEEFRAALNRERHTLTSPTRATSSSTDNYSPSQRDFSISRQPSMDGVPEDDVPEDSMLSYTSANISPPPSDHDRGRRNRFSFANVSYALMDVVRSTSPMLARSRERSRDSRGSVARGRTMDKKPNVEAAGPLASQGSGAEGSTTKTRGSKEHHLLDKFGNMLHFDEHKAHKDAGRDWKEFKKGVYTYPISFQIPTDYPPTMICNYGAVTWRLRAHVHRPGPFRPKYTAERPVILVSCPTEDDVEESENIVIERHWDHQLQYLIAVSGRSFHIGGTLPVTFTMLPLAKAKVYRVAVYLEERTDYYTSMHKVARSDPVNRFELLFIRNDGKNAPPILPLDSDDPEAFRKSPLFTALSSQLQNDIEASEMASSFMGPGPWTFHLDLKLPKSCSVIKPTNKNKRANMVVSHILKIVMRMERGDDKFMDQNGKRKMFDIVVQTPVHILSCRCNPEWASLPRYSESLHQVEHVVRSCPCYTPQDLHHARVDMHHATAMYRPTLERTVSRDSTDSNVSAADDQPVNPGSMVSLRHSQLDDLVIANTLFESLVSGQQSELGERPPAYEVASAPPSQAMLVTPLNAS</sequence>
<dbReference type="GO" id="GO:0005829">
    <property type="term" value="C:cytosol"/>
    <property type="evidence" value="ECO:0007669"/>
    <property type="project" value="TreeGrafter"/>
</dbReference>